<sequence length="416" mass="48823">MNYEKNESYSTCTLAKELATEFEKKFDFQERLSRVDLTQINHIVNEFKLNQDLCKVIYILELENKLTPLQSYNYLTWIMKIYEETGNHIPETPTYIFKFAAREGAWLQFLYGKFKYAIEDKLRPLINTELSIDFKESTPVERISDLLNSRCNLINYYIIPLIDRWIIEHDNLNQSYAAAALLSPIIKTDPSEAYKKLIEAVNSAKDFFFTLDILTEKKDLEEDVKIKLQIIETRRSLLKPLKEMPSTTLAQVLLQAIPRIKPELTTPPSSNILIVHAPVTRNGLVGPDFKSPIDFLERDILLAKKRPELERCDFLSKTVTKVFKNLNYQIPNQLEAAYTIVKEVLERFNHHPPSRKQFIRIIYKEAGKQILENNLSKISEKELYEYLNCKRPIPREQIIEKISEYFMKKLGLEKSW</sequence>
<gene>
    <name evidence="1" type="ORF">OdinLCB4_001150</name>
</gene>
<dbReference type="Proteomes" id="UP000186851">
    <property type="component" value="Chromosome"/>
</dbReference>
<proteinExistence type="predicted"/>
<organism evidence="1 2">
    <name type="scientific">Odinarchaeota yellowstonii (strain LCB_4)</name>
    <dbReference type="NCBI Taxonomy" id="1841599"/>
    <lineage>
        <taxon>Archaea</taxon>
        <taxon>Promethearchaeati</taxon>
        <taxon>Candidatus Odinarchaeota</taxon>
        <taxon>Candidatus Odinarchaeia</taxon>
        <taxon>Candidatus Odinarchaeales</taxon>
        <taxon>Candidatus Odinarchaeaceae</taxon>
        <taxon>Candidatus Odinarchaeum</taxon>
    </lineage>
</organism>
<dbReference type="KEGG" id="oyw:OdinLCB4_001150"/>
<dbReference type="AlphaFoldDB" id="A0AAF0D2M3"/>
<protein>
    <submittedName>
        <fullName evidence="1">Uncharacterized protein</fullName>
    </submittedName>
</protein>
<dbReference type="EMBL" id="CP091871">
    <property type="protein sequence ID" value="WEU40567.1"/>
    <property type="molecule type" value="Genomic_DNA"/>
</dbReference>
<evidence type="ECO:0000313" key="2">
    <source>
        <dbReference type="Proteomes" id="UP000186851"/>
    </source>
</evidence>
<accession>A0AAF0D2M3</accession>
<evidence type="ECO:0000313" key="1">
    <source>
        <dbReference type="EMBL" id="WEU40567.1"/>
    </source>
</evidence>
<reference evidence="1" key="1">
    <citation type="journal article" date="2017" name="Nature">
        <title>Asgard archaea illuminate the origin of eukaryotic cellular complexity.</title>
        <authorList>
            <person name="Zaremba-Niedzwiedzka K."/>
            <person name="Caceres E.F."/>
            <person name="Saw J.H."/>
            <person name="Backstrom D."/>
            <person name="Juzokaite L."/>
            <person name="Vancaester E."/>
            <person name="Seitz K.W."/>
            <person name="Anantharaman K."/>
            <person name="Starnawski P."/>
            <person name="Kjeldsen K.U."/>
            <person name="Scott M.B."/>
            <person name="Nunoura T."/>
            <person name="Banfield J.F."/>
            <person name="Schramm A."/>
            <person name="Baker B.J."/>
            <person name="Spang A."/>
            <person name="Ettema T.J.G."/>
        </authorList>
    </citation>
    <scope>NUCLEOTIDE SEQUENCE</scope>
    <source>
        <strain evidence="1">LCB_4</strain>
    </source>
</reference>
<name>A0AAF0D2M3_ODILC</name>
<reference evidence="1" key="2">
    <citation type="journal article" date="2022" name="Nat. Microbiol.">
        <title>A closed Candidatus Odinarchaeum chromosome exposes Asgard archaeal viruses.</title>
        <authorList>
            <person name="Tamarit D."/>
            <person name="Caceres E.F."/>
            <person name="Krupovic M."/>
            <person name="Nijland R."/>
            <person name="Eme L."/>
            <person name="Robinson N.P."/>
            <person name="Ettema T.J.G."/>
        </authorList>
    </citation>
    <scope>NUCLEOTIDE SEQUENCE</scope>
    <source>
        <strain evidence="1">LCB_4</strain>
    </source>
</reference>